<comment type="caution">
    <text evidence="12">The sequence shown here is derived from an EMBL/GenBank/DDBJ whole genome shotgun (WGS) entry which is preliminary data.</text>
</comment>
<evidence type="ECO:0000313" key="12">
    <source>
        <dbReference type="EMBL" id="KAB5588502.1"/>
    </source>
</evidence>
<keyword evidence="4 11" id="KW-0375">Hydrogen ion transport</keyword>
<dbReference type="EMBL" id="SSOP01000436">
    <property type="protein sequence ID" value="KAB5588502.1"/>
    <property type="molecule type" value="Genomic_DNA"/>
</dbReference>
<evidence type="ECO:0000256" key="10">
    <source>
        <dbReference type="ARBA" id="ARBA00023310"/>
    </source>
</evidence>
<evidence type="ECO:0000256" key="3">
    <source>
        <dbReference type="ARBA" id="ARBA00022448"/>
    </source>
</evidence>
<evidence type="ECO:0000256" key="5">
    <source>
        <dbReference type="ARBA" id="ARBA00022792"/>
    </source>
</evidence>
<dbReference type="InterPro" id="IPR035968">
    <property type="entry name" value="ATP_synth_F1_ATPase_gsu"/>
</dbReference>
<dbReference type="PROSITE" id="PS00153">
    <property type="entry name" value="ATPASE_GAMMA"/>
    <property type="match status" value="1"/>
</dbReference>
<evidence type="ECO:0000256" key="4">
    <source>
        <dbReference type="ARBA" id="ARBA00022781"/>
    </source>
</evidence>
<proteinExistence type="inferred from homology"/>
<dbReference type="SUPFAM" id="SSF52943">
    <property type="entry name" value="ATP synthase (F1-ATPase), gamma subunit"/>
    <property type="match status" value="1"/>
</dbReference>
<keyword evidence="6 11" id="KW-0406">Ion transport</keyword>
<gene>
    <name evidence="12" type="ORF">CTheo_8058</name>
</gene>
<dbReference type="OrthoDB" id="239812at2759"/>
<dbReference type="FunFam" id="3.40.1380.10:FF:000003">
    <property type="entry name" value="ATP synthase subunit gamma"/>
    <property type="match status" value="1"/>
</dbReference>
<evidence type="ECO:0000256" key="11">
    <source>
        <dbReference type="RuleBase" id="RU004001"/>
    </source>
</evidence>
<dbReference type="Gene3D" id="1.10.287.80">
    <property type="entry name" value="ATP synthase, gamma subunit, helix hairpin domain"/>
    <property type="match status" value="1"/>
</dbReference>
<accession>A0A5N5Q9R0</accession>
<organism evidence="12 13">
    <name type="scientific">Ceratobasidium theobromae</name>
    <dbReference type="NCBI Taxonomy" id="1582974"/>
    <lineage>
        <taxon>Eukaryota</taxon>
        <taxon>Fungi</taxon>
        <taxon>Dikarya</taxon>
        <taxon>Basidiomycota</taxon>
        <taxon>Agaricomycotina</taxon>
        <taxon>Agaricomycetes</taxon>
        <taxon>Cantharellales</taxon>
        <taxon>Ceratobasidiaceae</taxon>
        <taxon>Ceratobasidium</taxon>
    </lineage>
</organism>
<dbReference type="AlphaFoldDB" id="A0A5N5Q9R0"/>
<keyword evidence="10 11" id="KW-0066">ATP synthesis</keyword>
<comment type="subcellular location">
    <subcellularLocation>
        <location evidence="1">Mitochondrion inner membrane</location>
        <topology evidence="1">Peripheral membrane protein</topology>
    </subcellularLocation>
</comment>
<evidence type="ECO:0000256" key="6">
    <source>
        <dbReference type="ARBA" id="ARBA00023065"/>
    </source>
</evidence>
<dbReference type="PANTHER" id="PTHR11693:SF22">
    <property type="entry name" value="ATP SYNTHASE SUBUNIT GAMMA, MITOCHONDRIAL"/>
    <property type="match status" value="1"/>
</dbReference>
<dbReference type="NCBIfam" id="TIGR01146">
    <property type="entry name" value="ATPsyn_F1gamma"/>
    <property type="match status" value="1"/>
</dbReference>
<dbReference type="PRINTS" id="PR00126">
    <property type="entry name" value="ATPASEGAMMA"/>
</dbReference>
<evidence type="ECO:0000256" key="9">
    <source>
        <dbReference type="ARBA" id="ARBA00023196"/>
    </source>
</evidence>
<dbReference type="InterPro" id="IPR023632">
    <property type="entry name" value="ATP_synth_F1_gsu_CS"/>
</dbReference>
<dbReference type="FunFam" id="1.10.287.80:FF:000001">
    <property type="entry name" value="ATP synthase gamma chain"/>
    <property type="match status" value="1"/>
</dbReference>
<evidence type="ECO:0000256" key="2">
    <source>
        <dbReference type="ARBA" id="ARBA00007681"/>
    </source>
</evidence>
<keyword evidence="5" id="KW-0999">Mitochondrion inner membrane</keyword>
<dbReference type="Pfam" id="PF00231">
    <property type="entry name" value="ATP-synt"/>
    <property type="match status" value="1"/>
</dbReference>
<evidence type="ECO:0000256" key="7">
    <source>
        <dbReference type="ARBA" id="ARBA00023128"/>
    </source>
</evidence>
<evidence type="ECO:0000256" key="1">
    <source>
        <dbReference type="ARBA" id="ARBA00004637"/>
    </source>
</evidence>
<keyword evidence="3 11" id="KW-0813">Transport</keyword>
<keyword evidence="13" id="KW-1185">Reference proteome</keyword>
<keyword evidence="7" id="KW-0496">Mitochondrion</keyword>
<dbReference type="Proteomes" id="UP000383932">
    <property type="component" value="Unassembled WGS sequence"/>
</dbReference>
<dbReference type="GO" id="GO:0005743">
    <property type="term" value="C:mitochondrial inner membrane"/>
    <property type="evidence" value="ECO:0007669"/>
    <property type="project" value="UniProtKB-SubCell"/>
</dbReference>
<protein>
    <recommendedName>
        <fullName evidence="11">ATP synthase subunit gamma</fullName>
    </recommendedName>
</protein>
<dbReference type="CDD" id="cd12151">
    <property type="entry name" value="F1-ATPase_gamma"/>
    <property type="match status" value="1"/>
</dbReference>
<dbReference type="InterPro" id="IPR000131">
    <property type="entry name" value="ATP_synth_F1_gsu"/>
</dbReference>
<keyword evidence="8" id="KW-0472">Membrane</keyword>
<dbReference type="PANTHER" id="PTHR11693">
    <property type="entry name" value="ATP SYNTHASE GAMMA CHAIN"/>
    <property type="match status" value="1"/>
</dbReference>
<evidence type="ECO:0000313" key="13">
    <source>
        <dbReference type="Proteomes" id="UP000383932"/>
    </source>
</evidence>
<keyword evidence="9 11" id="KW-0139">CF(1)</keyword>
<name>A0A5N5Q9R0_9AGAM</name>
<dbReference type="Gene3D" id="3.40.1380.10">
    <property type="match status" value="1"/>
</dbReference>
<comment type="similarity">
    <text evidence="2 11">Belongs to the ATPase gamma chain family.</text>
</comment>
<evidence type="ECO:0000256" key="8">
    <source>
        <dbReference type="ARBA" id="ARBA00023136"/>
    </source>
</evidence>
<dbReference type="GO" id="GO:0045259">
    <property type="term" value="C:proton-transporting ATP synthase complex"/>
    <property type="evidence" value="ECO:0007669"/>
    <property type="project" value="UniProtKB-KW"/>
</dbReference>
<dbReference type="PIRSF" id="PIRSF039089">
    <property type="entry name" value="ATP_synthase_gamma"/>
    <property type="match status" value="1"/>
</dbReference>
<reference evidence="12 13" key="1">
    <citation type="journal article" date="2019" name="Fungal Biol. Biotechnol.">
        <title>Draft genome sequence of fastidious pathogen Ceratobasidium theobromae, which causes vascular-streak dieback in Theobroma cacao.</title>
        <authorList>
            <person name="Ali S.S."/>
            <person name="Asman A."/>
            <person name="Shao J."/>
            <person name="Firmansyah A.P."/>
            <person name="Susilo A.W."/>
            <person name="Rosmana A."/>
            <person name="McMahon P."/>
            <person name="Junaid M."/>
            <person name="Guest D."/>
            <person name="Kheng T.Y."/>
            <person name="Meinhardt L.W."/>
            <person name="Bailey B.A."/>
        </authorList>
    </citation>
    <scope>NUCLEOTIDE SEQUENCE [LARGE SCALE GENOMIC DNA]</scope>
    <source>
        <strain evidence="12 13">CT2</strain>
    </source>
</reference>
<comment type="subunit">
    <text evidence="11">F-type ATPases have 2 components, CF(1) - the catalytic core - and CF(0) - the membrane proton channel. CF(1) and CF(0) have multiple subunits.</text>
</comment>
<dbReference type="GO" id="GO:0046933">
    <property type="term" value="F:proton-transporting ATP synthase activity, rotational mechanism"/>
    <property type="evidence" value="ECO:0007669"/>
    <property type="project" value="InterPro"/>
</dbReference>
<sequence length="293" mass="31599">MLSRTVRPTLAAATGAIHNAQAARNMATLREIELRLKSVRNIEKITKSMKMIASTRLNKAQRAMATAKEYGKANNEIFGNSEVTTPPGGKKLFVVVSSDRGLCGGIHSSVTKATKKALEESGGQGSVIVLGEKSKSQLSRSSSKHMELSFSQIGREVPSFADAAVIADKIITSGIEFDSVALIYNRFVSAIAYESSTMEIFNEKALLEAPAFKAYEMEDDPTRDLVEFSLANAIYAALVEGHAAEISSRRNAMDNASKNAGDMIGRLTMQYNRGRQANITNELVDIITGASAL</sequence>